<proteinExistence type="predicted"/>
<dbReference type="InterPro" id="IPR001810">
    <property type="entry name" value="F-box_dom"/>
</dbReference>
<dbReference type="InterPro" id="IPR053781">
    <property type="entry name" value="F-box_AtFBL13-like"/>
</dbReference>
<feature type="domain" description="F-box" evidence="1">
    <location>
        <begin position="11"/>
        <end position="61"/>
    </location>
</feature>
<dbReference type="Proteomes" id="UP000623129">
    <property type="component" value="Unassembled WGS sequence"/>
</dbReference>
<dbReference type="CDD" id="cd22160">
    <property type="entry name" value="F-box_AtFBL13-like"/>
    <property type="match status" value="1"/>
</dbReference>
<comment type="caution">
    <text evidence="2">The sequence shown here is derived from an EMBL/GenBank/DDBJ whole genome shotgun (WGS) entry which is preliminary data.</text>
</comment>
<accession>A0A833QIU6</accession>
<dbReference type="PANTHER" id="PTHR34223">
    <property type="entry name" value="OS11G0201299 PROTEIN"/>
    <property type="match status" value="1"/>
</dbReference>
<name>A0A833QIU6_9POAL</name>
<dbReference type="OrthoDB" id="693588at2759"/>
<dbReference type="Pfam" id="PF00646">
    <property type="entry name" value="F-box"/>
    <property type="match status" value="1"/>
</dbReference>
<organism evidence="2 3">
    <name type="scientific">Carex littledalei</name>
    <dbReference type="NCBI Taxonomy" id="544730"/>
    <lineage>
        <taxon>Eukaryota</taxon>
        <taxon>Viridiplantae</taxon>
        <taxon>Streptophyta</taxon>
        <taxon>Embryophyta</taxon>
        <taxon>Tracheophyta</taxon>
        <taxon>Spermatophyta</taxon>
        <taxon>Magnoliopsida</taxon>
        <taxon>Liliopsida</taxon>
        <taxon>Poales</taxon>
        <taxon>Cyperaceae</taxon>
        <taxon>Cyperoideae</taxon>
        <taxon>Cariceae</taxon>
        <taxon>Carex</taxon>
        <taxon>Carex subgen. Euthyceras</taxon>
    </lineage>
</organism>
<evidence type="ECO:0000259" key="1">
    <source>
        <dbReference type="PROSITE" id="PS50181"/>
    </source>
</evidence>
<dbReference type="SUPFAM" id="SSF52047">
    <property type="entry name" value="RNI-like"/>
    <property type="match status" value="1"/>
</dbReference>
<reference evidence="2" key="1">
    <citation type="submission" date="2020-01" db="EMBL/GenBank/DDBJ databases">
        <title>Genome sequence of Kobresia littledalei, the first chromosome-level genome in the family Cyperaceae.</title>
        <authorList>
            <person name="Qu G."/>
        </authorList>
    </citation>
    <scope>NUCLEOTIDE SEQUENCE</scope>
    <source>
        <strain evidence="2">C.B.Clarke</strain>
        <tissue evidence="2">Leaf</tissue>
    </source>
</reference>
<evidence type="ECO:0000313" key="2">
    <source>
        <dbReference type="EMBL" id="KAF3327400.1"/>
    </source>
</evidence>
<dbReference type="Gene3D" id="3.80.10.10">
    <property type="entry name" value="Ribonuclease Inhibitor"/>
    <property type="match status" value="1"/>
</dbReference>
<evidence type="ECO:0000313" key="3">
    <source>
        <dbReference type="Proteomes" id="UP000623129"/>
    </source>
</evidence>
<protein>
    <submittedName>
        <fullName evidence="2">FBD-associated F-box protein</fullName>
    </submittedName>
</protein>
<dbReference type="PROSITE" id="PS50181">
    <property type="entry name" value="FBOX"/>
    <property type="match status" value="1"/>
</dbReference>
<dbReference type="EMBL" id="SWLB01000017">
    <property type="protein sequence ID" value="KAF3327400.1"/>
    <property type="molecule type" value="Genomic_DNA"/>
</dbReference>
<dbReference type="SUPFAM" id="SSF81383">
    <property type="entry name" value="F-box domain"/>
    <property type="match status" value="1"/>
</dbReference>
<dbReference type="PANTHER" id="PTHR34223:SF34">
    <property type="entry name" value="F-BOX DOMAIN-CONTAINING PROTEIN"/>
    <property type="match status" value="1"/>
</dbReference>
<dbReference type="AlphaFoldDB" id="A0A833QIU6"/>
<dbReference type="Gene3D" id="1.20.1280.50">
    <property type="match status" value="1"/>
</dbReference>
<dbReference type="Pfam" id="PF23622">
    <property type="entry name" value="LRR_At1g61320_AtMIF1"/>
    <property type="match status" value="1"/>
</dbReference>
<dbReference type="InterPro" id="IPR055357">
    <property type="entry name" value="LRR_At1g61320_AtMIF1"/>
</dbReference>
<sequence length="388" mass="43822">MASCSSNPDEIDRLSALPDEVLITILSLLPNCTASRTSVLSRRFRHLWKNSPSVDLTIKFFNYFRRKTFVAMATSAILSRTSSNPLPRLHLEIGNPLQCNTTDSFISSLLLHAHSLRLRHLIIDGLCFFESILHAVFSISTLESLSILIIPEMTFPSTIAFTRLKSLSINLTKLNSTQFQGLLSQLCCLEDLQLYVSAGIVCLSSRTIKRLELLLFDTSPEPYSLGLSMPSLEFLSFKNFEAHENLPHIHGDIPFIRKAVVTLESLHQKHIPAIAQFLNCISHVEELSLDLEEHMLGDYPFHVLMEPGKEVPTFPNLKHLDVNICFHESNFEAVVTMLHHCPVLESLKLHHKSSDMCGVKRGKRNAWRSKLPRNSDDLPLAGIFEVFL</sequence>
<dbReference type="InterPro" id="IPR036047">
    <property type="entry name" value="F-box-like_dom_sf"/>
</dbReference>
<gene>
    <name evidence="2" type="ORF">FCM35_KLT07518</name>
</gene>
<keyword evidence="3" id="KW-1185">Reference proteome</keyword>
<dbReference type="InterPro" id="IPR053197">
    <property type="entry name" value="F-box_SCFL_complex_component"/>
</dbReference>
<dbReference type="InterPro" id="IPR032675">
    <property type="entry name" value="LRR_dom_sf"/>
</dbReference>